<feature type="chain" id="PRO_5019724259" evidence="1">
    <location>
        <begin position="23"/>
        <end position="80"/>
    </location>
</feature>
<gene>
    <name evidence="2" type="ORF">D7S86_22195</name>
</gene>
<accession>A0A494XJE1</accession>
<dbReference type="EMBL" id="RBZU01000012">
    <property type="protein sequence ID" value="RKP47683.1"/>
    <property type="molecule type" value="Genomic_DNA"/>
</dbReference>
<evidence type="ECO:0000313" key="3">
    <source>
        <dbReference type="Proteomes" id="UP000270342"/>
    </source>
</evidence>
<feature type="signal peptide" evidence="1">
    <location>
        <begin position="1"/>
        <end position="22"/>
    </location>
</feature>
<dbReference type="Proteomes" id="UP000270342">
    <property type="component" value="Unassembled WGS sequence"/>
</dbReference>
<keyword evidence="3" id="KW-1185">Reference proteome</keyword>
<reference evidence="2 3" key="1">
    <citation type="submission" date="2018-10" db="EMBL/GenBank/DDBJ databases">
        <title>Robbsia sp. DHC34, isolated from soil.</title>
        <authorList>
            <person name="Gao Z.-H."/>
            <person name="Qiu L.-H."/>
        </authorList>
    </citation>
    <scope>NUCLEOTIDE SEQUENCE [LARGE SCALE GENOMIC DNA]</scope>
    <source>
        <strain evidence="2 3">DHC34</strain>
    </source>
</reference>
<keyword evidence="1" id="KW-0732">Signal</keyword>
<proteinExistence type="predicted"/>
<name>A0A494XJE1_9BURK</name>
<dbReference type="AlphaFoldDB" id="A0A494XJE1"/>
<organism evidence="2 3">
    <name type="scientific">Pararobbsia silviterrae</name>
    <dbReference type="NCBI Taxonomy" id="1792498"/>
    <lineage>
        <taxon>Bacteria</taxon>
        <taxon>Pseudomonadati</taxon>
        <taxon>Pseudomonadota</taxon>
        <taxon>Betaproteobacteria</taxon>
        <taxon>Burkholderiales</taxon>
        <taxon>Burkholderiaceae</taxon>
        <taxon>Pararobbsia</taxon>
    </lineage>
</organism>
<dbReference type="RefSeq" id="WP_121089442.1">
    <property type="nucleotide sequence ID" value="NZ_RBZU01000012.1"/>
</dbReference>
<sequence>MKLTISVLALAGLCSVSVAAFADSNAPTLTRSEVNEQLKQAFLHDTRAVDEANSYPDPDIDRRYVAKLRQKAFGPALASQ</sequence>
<protein>
    <submittedName>
        <fullName evidence="2">DUF4148 domain-containing protein</fullName>
    </submittedName>
</protein>
<evidence type="ECO:0000256" key="1">
    <source>
        <dbReference type="SAM" id="SignalP"/>
    </source>
</evidence>
<comment type="caution">
    <text evidence="2">The sequence shown here is derived from an EMBL/GenBank/DDBJ whole genome shotgun (WGS) entry which is preliminary data.</text>
</comment>
<evidence type="ECO:0000313" key="2">
    <source>
        <dbReference type="EMBL" id="RKP47683.1"/>
    </source>
</evidence>